<evidence type="ECO:0000313" key="1">
    <source>
        <dbReference type="EMBL" id="WTP54753.1"/>
    </source>
</evidence>
<dbReference type="EMBL" id="CP108133">
    <property type="protein sequence ID" value="WTP54753.1"/>
    <property type="molecule type" value="Genomic_DNA"/>
</dbReference>
<name>A0ABZ1JSV3_9ACTN</name>
<accession>A0ABZ1JSV3</accession>
<evidence type="ECO:0000313" key="2">
    <source>
        <dbReference type="Proteomes" id="UP001432166"/>
    </source>
</evidence>
<keyword evidence="2" id="KW-1185">Reference proteome</keyword>
<protein>
    <submittedName>
        <fullName evidence="1">Uncharacterized protein</fullName>
    </submittedName>
</protein>
<sequence length="60" mass="6754">MAQGEQVRVPDVAEAARRARFGSLPERVRLADTVEERPATALDPARNAYNDDEWLVRTCI</sequence>
<reference evidence="1" key="1">
    <citation type="submission" date="2022-10" db="EMBL/GenBank/DDBJ databases">
        <title>The complete genomes of actinobacterial strains from the NBC collection.</title>
        <authorList>
            <person name="Joergensen T.S."/>
            <person name="Alvarez Arevalo M."/>
            <person name="Sterndorff E.B."/>
            <person name="Faurdal D."/>
            <person name="Vuksanovic O."/>
            <person name="Mourched A.-S."/>
            <person name="Charusanti P."/>
            <person name="Shaw S."/>
            <person name="Blin K."/>
            <person name="Weber T."/>
        </authorList>
    </citation>
    <scope>NUCLEOTIDE SEQUENCE</scope>
    <source>
        <strain evidence="1">NBC_00189</strain>
    </source>
</reference>
<gene>
    <name evidence="1" type="ORF">OG288_04985</name>
</gene>
<dbReference type="Proteomes" id="UP001432166">
    <property type="component" value="Chromosome"/>
</dbReference>
<proteinExistence type="predicted"/>
<dbReference type="RefSeq" id="WP_189769096.1">
    <property type="nucleotide sequence ID" value="NZ_BMVY01000001.1"/>
</dbReference>
<organism evidence="1 2">
    <name type="scientific">Streptomyces tauricus</name>
    <dbReference type="NCBI Taxonomy" id="68274"/>
    <lineage>
        <taxon>Bacteria</taxon>
        <taxon>Bacillati</taxon>
        <taxon>Actinomycetota</taxon>
        <taxon>Actinomycetes</taxon>
        <taxon>Kitasatosporales</taxon>
        <taxon>Streptomycetaceae</taxon>
        <taxon>Streptomyces</taxon>
        <taxon>Streptomyces aurantiacus group</taxon>
    </lineage>
</organism>